<dbReference type="OrthoDB" id="9977173at2"/>
<name>A0A4R6RXS7_LABRH</name>
<dbReference type="AlphaFoldDB" id="A0A4R6RXS7"/>
<dbReference type="Proteomes" id="UP000295444">
    <property type="component" value="Unassembled WGS sequence"/>
</dbReference>
<evidence type="ECO:0000313" key="2">
    <source>
        <dbReference type="Proteomes" id="UP000295444"/>
    </source>
</evidence>
<proteinExistence type="predicted"/>
<evidence type="ECO:0000313" key="1">
    <source>
        <dbReference type="EMBL" id="TDP91902.1"/>
    </source>
</evidence>
<dbReference type="EMBL" id="SNXZ01000008">
    <property type="protein sequence ID" value="TDP91902.1"/>
    <property type="molecule type" value="Genomic_DNA"/>
</dbReference>
<comment type="caution">
    <text evidence="1">The sequence shown here is derived from an EMBL/GenBank/DDBJ whole genome shotgun (WGS) entry which is preliminary data.</text>
</comment>
<gene>
    <name evidence="1" type="ORF">EV186_108112</name>
</gene>
<keyword evidence="2" id="KW-1185">Reference proteome</keyword>
<reference evidence="1 2" key="1">
    <citation type="submission" date="2019-03" db="EMBL/GenBank/DDBJ databases">
        <title>Genomic Encyclopedia of Type Strains, Phase IV (KMG-IV): sequencing the most valuable type-strain genomes for metagenomic binning, comparative biology and taxonomic classification.</title>
        <authorList>
            <person name="Goeker M."/>
        </authorList>
    </citation>
    <scope>NUCLEOTIDE SEQUENCE [LARGE SCALE GENOMIC DNA]</scope>
    <source>
        <strain evidence="1 2">DSM 45361</strain>
    </source>
</reference>
<dbReference type="RefSeq" id="WP_133853478.1">
    <property type="nucleotide sequence ID" value="NZ_SNXZ01000008.1"/>
</dbReference>
<protein>
    <submittedName>
        <fullName evidence="1">Uncharacterized protein</fullName>
    </submittedName>
</protein>
<accession>A0A4R6RXS7</accession>
<organism evidence="1 2">
    <name type="scientific">Labedaea rhizosphaerae</name>
    <dbReference type="NCBI Taxonomy" id="598644"/>
    <lineage>
        <taxon>Bacteria</taxon>
        <taxon>Bacillati</taxon>
        <taxon>Actinomycetota</taxon>
        <taxon>Actinomycetes</taxon>
        <taxon>Pseudonocardiales</taxon>
        <taxon>Pseudonocardiaceae</taxon>
        <taxon>Labedaea</taxon>
    </lineage>
</organism>
<sequence length="59" mass="6481">MREVPSYGIPCDRCGNPAVAFVPGVYVRHENSVCLLPNGSDHRGTTLDLDWRLIAKRAG</sequence>